<organism evidence="7 8">
    <name type="scientific">Testicularia cyperi</name>
    <dbReference type="NCBI Taxonomy" id="1882483"/>
    <lineage>
        <taxon>Eukaryota</taxon>
        <taxon>Fungi</taxon>
        <taxon>Dikarya</taxon>
        <taxon>Basidiomycota</taxon>
        <taxon>Ustilaginomycotina</taxon>
        <taxon>Ustilaginomycetes</taxon>
        <taxon>Ustilaginales</taxon>
        <taxon>Anthracoideaceae</taxon>
        <taxon>Testicularia</taxon>
    </lineage>
</organism>
<feature type="region of interest" description="Disordered" evidence="4">
    <location>
        <begin position="525"/>
        <end position="556"/>
    </location>
</feature>
<feature type="compositionally biased region" description="Polar residues" evidence="4">
    <location>
        <begin position="220"/>
        <end position="231"/>
    </location>
</feature>
<keyword evidence="1" id="KW-0547">Nucleotide-binding</keyword>
<dbReference type="SUPFAM" id="SSF52540">
    <property type="entry name" value="P-loop containing nucleoside triphosphate hydrolases"/>
    <property type="match status" value="2"/>
</dbReference>
<feature type="region of interest" description="Disordered" evidence="4">
    <location>
        <begin position="399"/>
        <end position="440"/>
    </location>
</feature>
<feature type="domain" description="Helicase C-terminal" evidence="6">
    <location>
        <begin position="877"/>
        <end position="1034"/>
    </location>
</feature>
<keyword evidence="2 7" id="KW-0378">Hydrolase</keyword>
<evidence type="ECO:0000256" key="2">
    <source>
        <dbReference type="ARBA" id="ARBA00022801"/>
    </source>
</evidence>
<dbReference type="Gene3D" id="3.40.50.300">
    <property type="entry name" value="P-loop containing nucleotide triphosphate hydrolases"/>
    <property type="match status" value="1"/>
</dbReference>
<dbReference type="PANTHER" id="PTHR45626">
    <property type="entry name" value="TRANSCRIPTION TERMINATION FACTOR 2-RELATED"/>
    <property type="match status" value="1"/>
</dbReference>
<feature type="compositionally biased region" description="Basic and acidic residues" evidence="4">
    <location>
        <begin position="1"/>
        <end position="10"/>
    </location>
</feature>
<dbReference type="InterPro" id="IPR027417">
    <property type="entry name" value="P-loop_NTPase"/>
</dbReference>
<dbReference type="Proteomes" id="UP000246740">
    <property type="component" value="Unassembled WGS sequence"/>
</dbReference>
<dbReference type="STRING" id="1882483.A0A317XT31"/>
<dbReference type="InterPro" id="IPR001650">
    <property type="entry name" value="Helicase_C-like"/>
</dbReference>
<keyword evidence="8" id="KW-1185">Reference proteome</keyword>
<feature type="compositionally biased region" description="Polar residues" evidence="4">
    <location>
        <begin position="97"/>
        <end position="109"/>
    </location>
</feature>
<dbReference type="FunCoup" id="A0A317XT31">
    <property type="interactions" value="137"/>
</dbReference>
<keyword evidence="3" id="KW-0067">ATP-binding</keyword>
<dbReference type="GO" id="GO:0006281">
    <property type="term" value="P:DNA repair"/>
    <property type="evidence" value="ECO:0007669"/>
    <property type="project" value="TreeGrafter"/>
</dbReference>
<feature type="compositionally biased region" description="Low complexity" evidence="4">
    <location>
        <begin position="175"/>
        <end position="187"/>
    </location>
</feature>
<feature type="domain" description="Helicase ATP-binding" evidence="5">
    <location>
        <begin position="363"/>
        <end position="628"/>
    </location>
</feature>
<sequence>MEAMRRKIMEEQLAAIEEAKRRQQPQEQQQQQQHQQQSSTSSSFSSLRPNVPSGPIPTGDGSSRISMSHTSANPAITSIAPRNKHAAPPRVKLYQPLLNQPHNNGTAANGSSSSSFVGGGSGSGSGTGTRNDPIVFGQTTAIQSPARHVQGRAGASGAAPHLAASPAGRPHSVTSAQPSAASSGSPARTPVRIIPGSPSTTTGAHNNASSPRPHHPSSSQGPLTPARQTYTPFVPPSLARQHEPSSANDNPFLSPLSKGKSKTPSKSAFAAEMQYEQFLASPGQRSRNQQQQQQRAHSNMLDENASYGLSIDAETRDKQLLDMVNNMVSVPDLPAKQQSQIVIPGLKCSLLTHQVQGVTWMKERERGAAKGGILADDMGLGKTVQTLALLLSNRPGLKDSTIDLTDPTNDGLGKKGRKAGKAKSQSPSPQPELESQSLPMRSRLTTKTTLIVAPLAVIRQWEREVSEKTDAGLKVYVYHGARRVKTAAAFAKYDIVITTYTTAASEYKHWIANAIDAAEPERNIDDSLDAGGLDTDSDSASDDFRGTSKSKTKKKPVAKKPVATPLFDFDWLRIVLDEAQNIKNRKAKCSLACFRLSQRSVSRWCLTGTPIQNDAYEMHSLVHFLRIPPFDDYEHFKDKIGEPLKSTNQNRVNWGMKRLCFLLQTIMLRRTKDAKTAEGAPILTLPGRTIELIELEFDSPQEREFYEGLESRLKNTMQEEADRHMQKGTKASFIQTLILLLRLRQACSHPSLVLKSVREDAGAITAGSSATKSGPTAATSKMKKSAADDSDDEFVDAESGNAMDDDDDGLAAMLSSMSVGTRRCEQCHTVLPPPPTTSLEDSKPGVPSNLCEACSNASVRQDPRLFSADTSSTKTRKMLELLSKIRRDDPTEKTIVFSQFTTFLDVVERHLQAHSFRYVRYDGRMRPQEREAALDRIRSDAATTVILISFKAGSTGLNLTCCSRVILMDLWWNPQIEEQAFDRAHRLGQTRDVVIYKLSIKDTVEERILHLQGRKRELAKAALEGSKLTKGNKLDSREIWFLFNGQF</sequence>
<evidence type="ECO:0000256" key="1">
    <source>
        <dbReference type="ARBA" id="ARBA00022741"/>
    </source>
</evidence>
<feature type="compositionally biased region" description="Low complexity" evidence="4">
    <location>
        <begin position="422"/>
        <end position="439"/>
    </location>
</feature>
<dbReference type="GO" id="GO:0008094">
    <property type="term" value="F:ATP-dependent activity, acting on DNA"/>
    <property type="evidence" value="ECO:0007669"/>
    <property type="project" value="TreeGrafter"/>
</dbReference>
<evidence type="ECO:0000259" key="6">
    <source>
        <dbReference type="PROSITE" id="PS51194"/>
    </source>
</evidence>
<evidence type="ECO:0000259" key="5">
    <source>
        <dbReference type="PROSITE" id="PS51192"/>
    </source>
</evidence>
<dbReference type="Pfam" id="PF00176">
    <property type="entry name" value="SNF2-rel_dom"/>
    <property type="match status" value="1"/>
</dbReference>
<dbReference type="PANTHER" id="PTHR45626:SF14">
    <property type="entry name" value="ATP-DEPENDENT DNA HELICASE (EUROFUNG)"/>
    <property type="match status" value="1"/>
</dbReference>
<feature type="compositionally biased region" description="Polar residues" evidence="4">
    <location>
        <begin position="197"/>
        <end position="208"/>
    </location>
</feature>
<dbReference type="CDD" id="cd18793">
    <property type="entry name" value="SF2_C_SNF"/>
    <property type="match status" value="1"/>
</dbReference>
<evidence type="ECO:0000256" key="3">
    <source>
        <dbReference type="ARBA" id="ARBA00022840"/>
    </source>
</evidence>
<feature type="compositionally biased region" description="Polar residues" evidence="4">
    <location>
        <begin position="60"/>
        <end position="76"/>
    </location>
</feature>
<dbReference type="InParanoid" id="A0A317XT31"/>
<dbReference type="InterPro" id="IPR014001">
    <property type="entry name" value="Helicase_ATP-bd"/>
</dbReference>
<dbReference type="InterPro" id="IPR000330">
    <property type="entry name" value="SNF2_N"/>
</dbReference>
<evidence type="ECO:0000313" key="8">
    <source>
        <dbReference type="Proteomes" id="UP000246740"/>
    </source>
</evidence>
<dbReference type="GO" id="GO:0005524">
    <property type="term" value="F:ATP binding"/>
    <property type="evidence" value="ECO:0007669"/>
    <property type="project" value="UniProtKB-KW"/>
</dbReference>
<dbReference type="PROSITE" id="PS51192">
    <property type="entry name" value="HELICASE_ATP_BIND_1"/>
    <property type="match status" value="1"/>
</dbReference>
<dbReference type="InterPro" id="IPR050628">
    <property type="entry name" value="SNF2_RAD54_helicase_TF"/>
</dbReference>
<feature type="compositionally biased region" description="Low complexity" evidence="4">
    <location>
        <begin position="153"/>
        <end position="168"/>
    </location>
</feature>
<evidence type="ECO:0000313" key="7">
    <source>
        <dbReference type="EMBL" id="PWZ01262.1"/>
    </source>
</evidence>
<proteinExistence type="predicted"/>
<gene>
    <name evidence="7" type="ORF">BCV70DRAFT_199608</name>
</gene>
<reference evidence="7 8" key="1">
    <citation type="journal article" date="2018" name="Mol. Biol. Evol.">
        <title>Broad Genomic Sampling Reveals a Smut Pathogenic Ancestry of the Fungal Clade Ustilaginomycotina.</title>
        <authorList>
            <person name="Kijpornyongpan T."/>
            <person name="Mondo S.J."/>
            <person name="Barry K."/>
            <person name="Sandor L."/>
            <person name="Lee J."/>
            <person name="Lipzen A."/>
            <person name="Pangilinan J."/>
            <person name="LaButti K."/>
            <person name="Hainaut M."/>
            <person name="Henrissat B."/>
            <person name="Grigoriev I.V."/>
            <person name="Spatafora J.W."/>
            <person name="Aime M.C."/>
        </authorList>
    </citation>
    <scope>NUCLEOTIDE SEQUENCE [LARGE SCALE GENOMIC DNA]</scope>
    <source>
        <strain evidence="7 8">MCA 3645</strain>
    </source>
</reference>
<dbReference type="PROSITE" id="PS51194">
    <property type="entry name" value="HELICASE_CTER"/>
    <property type="match status" value="1"/>
</dbReference>
<dbReference type="SMART" id="SM00490">
    <property type="entry name" value="HELICc"/>
    <property type="match status" value="1"/>
</dbReference>
<name>A0A317XT31_9BASI</name>
<dbReference type="GO" id="GO:0016787">
    <property type="term" value="F:hydrolase activity"/>
    <property type="evidence" value="ECO:0007669"/>
    <property type="project" value="UniProtKB-KW"/>
</dbReference>
<dbReference type="Pfam" id="PF00271">
    <property type="entry name" value="Helicase_C"/>
    <property type="match status" value="1"/>
</dbReference>
<dbReference type="InterPro" id="IPR049730">
    <property type="entry name" value="SNF2/RAD54-like_C"/>
</dbReference>
<feature type="region of interest" description="Disordered" evidence="4">
    <location>
        <begin position="766"/>
        <end position="807"/>
    </location>
</feature>
<evidence type="ECO:0000256" key="4">
    <source>
        <dbReference type="SAM" id="MobiDB-lite"/>
    </source>
</evidence>
<dbReference type="Gene3D" id="3.40.50.10810">
    <property type="entry name" value="Tandem AAA-ATPase domain"/>
    <property type="match status" value="2"/>
</dbReference>
<dbReference type="InterPro" id="IPR038718">
    <property type="entry name" value="SNF2-like_sf"/>
</dbReference>
<feature type="compositionally biased region" description="Gly residues" evidence="4">
    <location>
        <begin position="117"/>
        <end position="127"/>
    </location>
</feature>
<dbReference type="OrthoDB" id="423559at2759"/>
<feature type="region of interest" description="Disordered" evidence="4">
    <location>
        <begin position="280"/>
        <end position="303"/>
    </location>
</feature>
<dbReference type="EMBL" id="KZ819191">
    <property type="protein sequence ID" value="PWZ01262.1"/>
    <property type="molecule type" value="Genomic_DNA"/>
</dbReference>
<accession>A0A317XT31</accession>
<dbReference type="GO" id="GO:0005634">
    <property type="term" value="C:nucleus"/>
    <property type="evidence" value="ECO:0007669"/>
    <property type="project" value="TreeGrafter"/>
</dbReference>
<feature type="compositionally biased region" description="Low complexity" evidence="4">
    <location>
        <begin position="25"/>
        <end position="46"/>
    </location>
</feature>
<feature type="region of interest" description="Disordered" evidence="4">
    <location>
        <begin position="1"/>
        <end position="268"/>
    </location>
</feature>
<dbReference type="CDD" id="cd18008">
    <property type="entry name" value="DEXDc_SHPRH-like"/>
    <property type="match status" value="1"/>
</dbReference>
<protein>
    <submittedName>
        <fullName evidence="7">P-loop containing nucleoside triphosphate hydrolase protein</fullName>
    </submittedName>
</protein>
<feature type="compositionally biased region" description="Low complexity" evidence="4">
    <location>
        <begin position="284"/>
        <end position="295"/>
    </location>
</feature>
<dbReference type="SMART" id="SM00487">
    <property type="entry name" value="DEXDc"/>
    <property type="match status" value="1"/>
</dbReference>
<dbReference type="AlphaFoldDB" id="A0A317XT31"/>